<keyword evidence="3" id="KW-0157">Chromophore</keyword>
<comment type="caution">
    <text evidence="5">The sequence shown here is derived from an EMBL/GenBank/DDBJ whole genome shotgun (WGS) entry which is preliminary data.</text>
</comment>
<evidence type="ECO:0000313" key="5">
    <source>
        <dbReference type="EMBL" id="CAF9941137.1"/>
    </source>
</evidence>
<evidence type="ECO:0000256" key="2">
    <source>
        <dbReference type="ARBA" id="ARBA00022643"/>
    </source>
</evidence>
<evidence type="ECO:0008006" key="7">
    <source>
        <dbReference type="Google" id="ProtNLM"/>
    </source>
</evidence>
<proteinExistence type="predicted"/>
<dbReference type="SUPFAM" id="SSF55785">
    <property type="entry name" value="PYP-like sensor domain (PAS domain)"/>
    <property type="match status" value="1"/>
</dbReference>
<organism evidence="5 6">
    <name type="scientific">Imshaugia aleurites</name>
    <dbReference type="NCBI Taxonomy" id="172621"/>
    <lineage>
        <taxon>Eukaryota</taxon>
        <taxon>Fungi</taxon>
        <taxon>Dikarya</taxon>
        <taxon>Ascomycota</taxon>
        <taxon>Pezizomycotina</taxon>
        <taxon>Lecanoromycetes</taxon>
        <taxon>OSLEUM clade</taxon>
        <taxon>Lecanoromycetidae</taxon>
        <taxon>Lecanorales</taxon>
        <taxon>Lecanorineae</taxon>
        <taxon>Parmeliaceae</taxon>
        <taxon>Imshaugia</taxon>
    </lineage>
</organism>
<dbReference type="PANTHER" id="PTHR47429:SF9">
    <property type="entry name" value="PAS DOMAIN-CONTAINING PROTEIN"/>
    <property type="match status" value="1"/>
</dbReference>
<evidence type="ECO:0000256" key="4">
    <source>
        <dbReference type="SAM" id="MobiDB-lite"/>
    </source>
</evidence>
<dbReference type="OrthoDB" id="447251at2759"/>
<evidence type="ECO:0000256" key="3">
    <source>
        <dbReference type="ARBA" id="ARBA00022991"/>
    </source>
</evidence>
<accession>A0A8H3J5K1</accession>
<feature type="compositionally biased region" description="Low complexity" evidence="4">
    <location>
        <begin position="77"/>
        <end position="90"/>
    </location>
</feature>
<gene>
    <name evidence="5" type="ORF">IMSHALPRED_002439</name>
</gene>
<keyword evidence="1" id="KW-0285">Flavoprotein</keyword>
<dbReference type="PANTHER" id="PTHR47429">
    <property type="entry name" value="PROTEIN TWIN LOV 1"/>
    <property type="match status" value="1"/>
</dbReference>
<feature type="compositionally biased region" description="Basic and acidic residues" evidence="4">
    <location>
        <begin position="98"/>
        <end position="113"/>
    </location>
</feature>
<feature type="compositionally biased region" description="Low complexity" evidence="4">
    <location>
        <begin position="114"/>
        <end position="123"/>
    </location>
</feature>
<feature type="region of interest" description="Disordered" evidence="4">
    <location>
        <begin position="54"/>
        <end position="132"/>
    </location>
</feature>
<evidence type="ECO:0000256" key="1">
    <source>
        <dbReference type="ARBA" id="ARBA00022630"/>
    </source>
</evidence>
<dbReference type="AlphaFoldDB" id="A0A8H3J5K1"/>
<name>A0A8H3J5K1_9LECA</name>
<sequence>MPSLLRRHPSHQAMRHVDGRQQISLENSMNNGHHGQSNGAYQKIFPPIGVQDFQEFPTRRPNTCNPNLTSRARFDVSSPMPSHLPPSLYSQEPLSDQKGAHLSDRHRPREHNASRSASPVSRMSSDETYETRATSLELPALQAQSALDKSDPMEPLTGDPAGSFDLVAPAEERRQAFSLEARSEQLFSRAHLEMIFANPSSLLRFTAFLSTYRPQSVPILIYYLDALKALKAIRYANAIAEALSPIPNYDFTADLANPTTNRELEKKAASAFTVLTHEDLPAFITHVFVQVVSQSISRRITGTLAPHLREASEGLAEVFCLTDPSRPDNPIVFASEEFHRTTQYGMNYAIGRNCRFLQGPRTEPGSGRRLGDAIRAGKEHCEVFLN</sequence>
<dbReference type="InterPro" id="IPR035965">
    <property type="entry name" value="PAS-like_dom_sf"/>
</dbReference>
<protein>
    <recommendedName>
        <fullName evidence="7">LOV domain-containing protein</fullName>
    </recommendedName>
</protein>
<dbReference type="EMBL" id="CAJPDT010000142">
    <property type="protein sequence ID" value="CAF9941137.1"/>
    <property type="molecule type" value="Genomic_DNA"/>
</dbReference>
<dbReference type="Gene3D" id="3.30.450.20">
    <property type="entry name" value="PAS domain"/>
    <property type="match status" value="1"/>
</dbReference>
<dbReference type="GO" id="GO:0005634">
    <property type="term" value="C:nucleus"/>
    <property type="evidence" value="ECO:0007669"/>
    <property type="project" value="TreeGrafter"/>
</dbReference>
<evidence type="ECO:0000313" key="6">
    <source>
        <dbReference type="Proteomes" id="UP000664534"/>
    </source>
</evidence>
<reference evidence="5" key="1">
    <citation type="submission" date="2021-03" db="EMBL/GenBank/DDBJ databases">
        <authorList>
            <person name="Tagirdzhanova G."/>
        </authorList>
    </citation>
    <scope>NUCLEOTIDE SEQUENCE</scope>
</reference>
<dbReference type="Proteomes" id="UP000664534">
    <property type="component" value="Unassembled WGS sequence"/>
</dbReference>
<feature type="compositionally biased region" description="Polar residues" evidence="4">
    <location>
        <begin position="60"/>
        <end position="70"/>
    </location>
</feature>
<keyword evidence="2" id="KW-0288">FMN</keyword>
<keyword evidence="6" id="KW-1185">Reference proteome</keyword>